<evidence type="ECO:0000256" key="1">
    <source>
        <dbReference type="SAM" id="MobiDB-lite"/>
    </source>
</evidence>
<comment type="caution">
    <text evidence="3">The sequence shown here is derived from an EMBL/GenBank/DDBJ whole genome shotgun (WGS) entry which is preliminary data.</text>
</comment>
<evidence type="ECO:0000256" key="2">
    <source>
        <dbReference type="SAM" id="SignalP"/>
    </source>
</evidence>
<accession>A0ABT4REW0</accession>
<organism evidence="3 4">
    <name type="scientific">Solirubrobacter deserti</name>
    <dbReference type="NCBI Taxonomy" id="2282478"/>
    <lineage>
        <taxon>Bacteria</taxon>
        <taxon>Bacillati</taxon>
        <taxon>Actinomycetota</taxon>
        <taxon>Thermoleophilia</taxon>
        <taxon>Solirubrobacterales</taxon>
        <taxon>Solirubrobacteraceae</taxon>
        <taxon>Solirubrobacter</taxon>
    </lineage>
</organism>
<name>A0ABT4REW0_9ACTN</name>
<feature type="region of interest" description="Disordered" evidence="1">
    <location>
        <begin position="155"/>
        <end position="185"/>
    </location>
</feature>
<feature type="signal peptide" evidence="2">
    <location>
        <begin position="1"/>
        <end position="24"/>
    </location>
</feature>
<sequence length="375" mass="41648">MPRRLAVPAIALALALFGGGTARAQDRTDVFAASLKQSPVFVSDSVTRRVSDADRAALLREVERMPFPTYVVVAPYLSESLTGSEQLALLRDQLGEDGLYVYSDDRGNTLELAAFGVQLPISDHDITMAAYWDHDRDDPALEKLRYALALARGEPRMPKSQRARISPSEGGPMPTFGEAEEEDEEDSSLALPALGVFLLGGALSVTGLERLRRRRKQRPGLRANAHPEINTRERALNQHARLAREIARRRDPSERALELEAAASMALDRRSPIDDLGALVLAQRGREALKGAERQRCFFDPRHKGRATPTRWQSSRATIDVPACSRCAADIAKGEVPESVWDGERPYWKRDTVWARTGFGALREDMRRALAEDRS</sequence>
<proteinExistence type="predicted"/>
<dbReference type="RefSeq" id="WP_202956246.1">
    <property type="nucleotide sequence ID" value="NZ_JAPCID010000007.1"/>
</dbReference>
<reference evidence="3" key="1">
    <citation type="submission" date="2022-10" db="EMBL/GenBank/DDBJ databases">
        <title>The WGS of Solirubrobacter sp. CPCC 204708.</title>
        <authorList>
            <person name="Jiang Z."/>
        </authorList>
    </citation>
    <scope>NUCLEOTIDE SEQUENCE</scope>
    <source>
        <strain evidence="3">CPCC 204708</strain>
    </source>
</reference>
<evidence type="ECO:0000313" key="4">
    <source>
        <dbReference type="Proteomes" id="UP001147700"/>
    </source>
</evidence>
<gene>
    <name evidence="3" type="ORF">OJ962_06225</name>
</gene>
<keyword evidence="2" id="KW-0732">Signal</keyword>
<keyword evidence="4" id="KW-1185">Reference proteome</keyword>
<evidence type="ECO:0000313" key="3">
    <source>
        <dbReference type="EMBL" id="MDA0137086.1"/>
    </source>
</evidence>
<feature type="chain" id="PRO_5047530570" description="TPM domain-containing protein" evidence="2">
    <location>
        <begin position="25"/>
        <end position="375"/>
    </location>
</feature>
<evidence type="ECO:0008006" key="5">
    <source>
        <dbReference type="Google" id="ProtNLM"/>
    </source>
</evidence>
<protein>
    <recommendedName>
        <fullName evidence="5">TPM domain-containing protein</fullName>
    </recommendedName>
</protein>
<dbReference type="EMBL" id="JAPCID010000007">
    <property type="protein sequence ID" value="MDA0137086.1"/>
    <property type="molecule type" value="Genomic_DNA"/>
</dbReference>
<dbReference type="Proteomes" id="UP001147700">
    <property type="component" value="Unassembled WGS sequence"/>
</dbReference>